<evidence type="ECO:0000256" key="3">
    <source>
        <dbReference type="ARBA" id="ARBA00022448"/>
    </source>
</evidence>
<keyword evidence="4" id="KW-1003">Cell membrane</keyword>
<keyword evidence="10" id="KW-1185">Reference proteome</keyword>
<evidence type="ECO:0000256" key="6">
    <source>
        <dbReference type="ARBA" id="ARBA00022989"/>
    </source>
</evidence>
<dbReference type="GO" id="GO:0005886">
    <property type="term" value="C:plasma membrane"/>
    <property type="evidence" value="ECO:0007669"/>
    <property type="project" value="UniProtKB-SubCell"/>
</dbReference>
<evidence type="ECO:0000256" key="8">
    <source>
        <dbReference type="SAM" id="Phobius"/>
    </source>
</evidence>
<proteinExistence type="inferred from homology"/>
<dbReference type="Proteomes" id="UP000199309">
    <property type="component" value="Unassembled WGS sequence"/>
</dbReference>
<dbReference type="RefSeq" id="WP_091651358.1">
    <property type="nucleotide sequence ID" value="NZ_FNHQ01000021.1"/>
</dbReference>
<feature type="transmembrane region" description="Helical" evidence="8">
    <location>
        <begin position="129"/>
        <end position="153"/>
    </location>
</feature>
<feature type="transmembrane region" description="Helical" evidence="8">
    <location>
        <begin position="197"/>
        <end position="220"/>
    </location>
</feature>
<feature type="transmembrane region" description="Helical" evidence="8">
    <location>
        <begin position="160"/>
        <end position="177"/>
    </location>
</feature>
<evidence type="ECO:0000256" key="1">
    <source>
        <dbReference type="ARBA" id="ARBA00004651"/>
    </source>
</evidence>
<comment type="subcellular location">
    <subcellularLocation>
        <location evidence="1">Cell membrane</location>
        <topology evidence="1">Multi-pass membrane protein</topology>
    </subcellularLocation>
</comment>
<dbReference type="GO" id="GO:1903785">
    <property type="term" value="P:L-valine transmembrane transport"/>
    <property type="evidence" value="ECO:0007669"/>
    <property type="project" value="TreeGrafter"/>
</dbReference>
<gene>
    <name evidence="9" type="ORF">SAMN05660299_02010</name>
</gene>
<keyword evidence="6 8" id="KW-1133">Transmembrane helix</keyword>
<accession>A0A1G9Y7C5</accession>
<evidence type="ECO:0000256" key="2">
    <source>
        <dbReference type="ARBA" id="ARBA00010735"/>
    </source>
</evidence>
<evidence type="ECO:0000256" key="7">
    <source>
        <dbReference type="ARBA" id="ARBA00023136"/>
    </source>
</evidence>
<dbReference type="OrthoDB" id="3181706at2"/>
<evidence type="ECO:0000313" key="10">
    <source>
        <dbReference type="Proteomes" id="UP000199309"/>
    </source>
</evidence>
<name>A0A1G9Y7C5_9FIRM</name>
<comment type="similarity">
    <text evidence="2">Belongs to the AzlC family.</text>
</comment>
<feature type="transmembrane region" description="Helical" evidence="8">
    <location>
        <begin position="38"/>
        <end position="62"/>
    </location>
</feature>
<dbReference type="PANTHER" id="PTHR34979">
    <property type="entry name" value="INNER MEMBRANE PROTEIN YGAZ"/>
    <property type="match status" value="1"/>
</dbReference>
<reference evidence="9 10" key="1">
    <citation type="submission" date="2016-10" db="EMBL/GenBank/DDBJ databases">
        <authorList>
            <person name="de Groot N.N."/>
        </authorList>
    </citation>
    <scope>NUCLEOTIDE SEQUENCE [LARGE SCALE GENOMIC DNA]</scope>
    <source>
        <strain evidence="9 10">DSM 16981</strain>
    </source>
</reference>
<sequence length="231" mass="26402">MRIKAFKAALPHTLPICIGFLFIGISYGFLMTSKGFSFFYPMCMSLFICAGSMEFVTIQLLVSSYNPFYAFCLALMVNARHLFYGISMLDTYNHMGWKKWYLIYAMCDESFTLNYAITPPDDVDRGWFMFFVTVLNHCYWVTGATLGALLGYIIHFNTKGIDFVMTILFVVLFIEQWDKSKIHFPAITGILCSISCLFVFGSQIFILPAMAAIIVCFMVVNGKKKEKMIKL</sequence>
<dbReference type="InterPro" id="IPR011606">
    <property type="entry name" value="Brnchd-chn_aa_trnsp_permease"/>
</dbReference>
<protein>
    <submittedName>
        <fullName evidence="9">4-azaleucine resistance probable transporter AzlC</fullName>
    </submittedName>
</protein>
<keyword evidence="3" id="KW-0813">Transport</keyword>
<dbReference type="Pfam" id="PF03591">
    <property type="entry name" value="AzlC"/>
    <property type="match status" value="1"/>
</dbReference>
<dbReference type="AlphaFoldDB" id="A0A1G9Y7C5"/>
<dbReference type="STRING" id="349095.SAMN05660299_02010"/>
<evidence type="ECO:0000313" key="9">
    <source>
        <dbReference type="EMBL" id="SDN04989.1"/>
    </source>
</evidence>
<keyword evidence="7 8" id="KW-0472">Membrane</keyword>
<evidence type="ECO:0000256" key="4">
    <source>
        <dbReference type="ARBA" id="ARBA00022475"/>
    </source>
</evidence>
<evidence type="ECO:0000256" key="5">
    <source>
        <dbReference type="ARBA" id="ARBA00022692"/>
    </source>
</evidence>
<feature type="transmembrane region" description="Helical" evidence="8">
    <location>
        <begin position="68"/>
        <end position="89"/>
    </location>
</feature>
<organism evidence="9 10">
    <name type="scientific">Megasphaera paucivorans</name>
    <dbReference type="NCBI Taxonomy" id="349095"/>
    <lineage>
        <taxon>Bacteria</taxon>
        <taxon>Bacillati</taxon>
        <taxon>Bacillota</taxon>
        <taxon>Negativicutes</taxon>
        <taxon>Veillonellales</taxon>
        <taxon>Veillonellaceae</taxon>
        <taxon>Megasphaera</taxon>
    </lineage>
</organism>
<dbReference type="PANTHER" id="PTHR34979:SF1">
    <property type="entry name" value="INNER MEMBRANE PROTEIN YGAZ"/>
    <property type="match status" value="1"/>
</dbReference>
<keyword evidence="5 8" id="KW-0812">Transmembrane</keyword>
<feature type="transmembrane region" description="Helical" evidence="8">
    <location>
        <begin position="12"/>
        <end position="31"/>
    </location>
</feature>
<dbReference type="EMBL" id="FNHQ01000021">
    <property type="protein sequence ID" value="SDN04989.1"/>
    <property type="molecule type" value="Genomic_DNA"/>
</dbReference>